<dbReference type="PANTHER" id="PTHR21310:SF42">
    <property type="entry name" value="BIFUNCTIONAL AAC_APH"/>
    <property type="match status" value="1"/>
</dbReference>
<dbReference type="Proteomes" id="UP001596044">
    <property type="component" value="Unassembled WGS sequence"/>
</dbReference>
<dbReference type="EMBL" id="JBHSMJ010000031">
    <property type="protein sequence ID" value="MFC5451289.1"/>
    <property type="molecule type" value="Genomic_DNA"/>
</dbReference>
<dbReference type="GO" id="GO:0016740">
    <property type="term" value="F:transferase activity"/>
    <property type="evidence" value="ECO:0007669"/>
    <property type="project" value="UniProtKB-KW"/>
</dbReference>
<dbReference type="Gene3D" id="3.30.200.20">
    <property type="entry name" value="Phosphorylase Kinase, domain 1"/>
    <property type="match status" value="1"/>
</dbReference>
<evidence type="ECO:0000259" key="1">
    <source>
        <dbReference type="Pfam" id="PF01636"/>
    </source>
</evidence>
<dbReference type="Pfam" id="PF01636">
    <property type="entry name" value="APH"/>
    <property type="match status" value="1"/>
</dbReference>
<dbReference type="EC" id="2.7.1.-" evidence="2"/>
<keyword evidence="3" id="KW-1185">Reference proteome</keyword>
<name>A0ABW0KCZ6_9BACL</name>
<sequence>MGGNYEFEQKSLIACISRNHPELAKERFQFAEESWSNAVVIVGNRYIFRFPKTDSAKKSLKIEKQVLPKLSERLSLAIPSIKYVSGLNEGLAYAYYPLIKGSKLSKKFYQSLPREQKKGVQKDLGRFLSDLHAYPVKEINNADFTDVDVKENWEHFYKEIKRAISPYSNKALDRSIKQLFDRFLSNPANFKFKPCLLHADLKPSHLLYDVENERLSGVIDFGAMEVGDPAFEFVGLYDAYGKEFIMKVMDHYTGIIDPTFWQRINDFYMKIVHFYDVIYGVETGDAAMIKYHLSVIQKVLQNSS</sequence>
<dbReference type="Gene3D" id="3.90.1200.10">
    <property type="match status" value="1"/>
</dbReference>
<organism evidence="2 3">
    <name type="scientific">Paenibacillus aestuarii</name>
    <dbReference type="NCBI Taxonomy" id="516965"/>
    <lineage>
        <taxon>Bacteria</taxon>
        <taxon>Bacillati</taxon>
        <taxon>Bacillota</taxon>
        <taxon>Bacilli</taxon>
        <taxon>Bacillales</taxon>
        <taxon>Paenibacillaceae</taxon>
        <taxon>Paenibacillus</taxon>
    </lineage>
</organism>
<dbReference type="SUPFAM" id="SSF56112">
    <property type="entry name" value="Protein kinase-like (PK-like)"/>
    <property type="match status" value="1"/>
</dbReference>
<feature type="domain" description="Aminoglycoside phosphotransferase" evidence="1">
    <location>
        <begin position="30"/>
        <end position="244"/>
    </location>
</feature>
<dbReference type="InterPro" id="IPR011009">
    <property type="entry name" value="Kinase-like_dom_sf"/>
</dbReference>
<dbReference type="InterPro" id="IPR051678">
    <property type="entry name" value="AGP_Transferase"/>
</dbReference>
<dbReference type="RefSeq" id="WP_270878071.1">
    <property type="nucleotide sequence ID" value="NZ_JAQFVF010000015.1"/>
</dbReference>
<dbReference type="PANTHER" id="PTHR21310">
    <property type="entry name" value="AMINOGLYCOSIDE PHOSPHOTRANSFERASE-RELATED-RELATED"/>
    <property type="match status" value="1"/>
</dbReference>
<comment type="caution">
    <text evidence="2">The sequence shown here is derived from an EMBL/GenBank/DDBJ whole genome shotgun (WGS) entry which is preliminary data.</text>
</comment>
<evidence type="ECO:0000313" key="2">
    <source>
        <dbReference type="EMBL" id="MFC5451289.1"/>
    </source>
</evidence>
<keyword evidence="2" id="KW-0808">Transferase</keyword>
<proteinExistence type="predicted"/>
<gene>
    <name evidence="2" type="ORF">ACFPOG_23930</name>
</gene>
<accession>A0ABW0KCZ6</accession>
<dbReference type="InterPro" id="IPR002575">
    <property type="entry name" value="Aminoglycoside_PTrfase"/>
</dbReference>
<evidence type="ECO:0000313" key="3">
    <source>
        <dbReference type="Proteomes" id="UP001596044"/>
    </source>
</evidence>
<protein>
    <submittedName>
        <fullName evidence="2">Aminoglycoside phosphotransferase family protein</fullName>
        <ecNumber evidence="2">2.7.1.-</ecNumber>
    </submittedName>
</protein>
<reference evidence="3" key="1">
    <citation type="journal article" date="2019" name="Int. J. Syst. Evol. Microbiol.">
        <title>The Global Catalogue of Microorganisms (GCM) 10K type strain sequencing project: providing services to taxonomists for standard genome sequencing and annotation.</title>
        <authorList>
            <consortium name="The Broad Institute Genomics Platform"/>
            <consortium name="The Broad Institute Genome Sequencing Center for Infectious Disease"/>
            <person name="Wu L."/>
            <person name="Ma J."/>
        </authorList>
    </citation>
    <scope>NUCLEOTIDE SEQUENCE [LARGE SCALE GENOMIC DNA]</scope>
    <source>
        <strain evidence="3">KACC 11904</strain>
    </source>
</reference>